<proteinExistence type="predicted"/>
<comment type="caution">
    <text evidence="1">The sequence shown here is derived from an EMBL/GenBank/DDBJ whole genome shotgun (WGS) entry which is preliminary data.</text>
</comment>
<evidence type="ECO:0000313" key="2">
    <source>
        <dbReference type="Proteomes" id="UP000520814"/>
    </source>
</evidence>
<gene>
    <name evidence="1" type="ORF">HNQ39_002634</name>
</gene>
<evidence type="ECO:0000313" key="1">
    <source>
        <dbReference type="EMBL" id="MBB6050843.1"/>
    </source>
</evidence>
<dbReference type="Proteomes" id="UP000520814">
    <property type="component" value="Unassembled WGS sequence"/>
</dbReference>
<organism evidence="1 2">
    <name type="scientific">Armatimonas rosea</name>
    <dbReference type="NCBI Taxonomy" id="685828"/>
    <lineage>
        <taxon>Bacteria</taxon>
        <taxon>Bacillati</taxon>
        <taxon>Armatimonadota</taxon>
        <taxon>Armatimonadia</taxon>
        <taxon>Armatimonadales</taxon>
        <taxon>Armatimonadaceae</taxon>
        <taxon>Armatimonas</taxon>
    </lineage>
</organism>
<protein>
    <submittedName>
        <fullName evidence="1">Uncharacterized protein</fullName>
    </submittedName>
</protein>
<keyword evidence="2" id="KW-1185">Reference proteome</keyword>
<accession>A0A7W9SRD4</accession>
<dbReference type="EMBL" id="JACHGW010000002">
    <property type="protein sequence ID" value="MBB6050843.1"/>
    <property type="molecule type" value="Genomic_DNA"/>
</dbReference>
<name>A0A7W9SRD4_ARMRO</name>
<dbReference type="AlphaFoldDB" id="A0A7W9SRD4"/>
<reference evidence="1 2" key="1">
    <citation type="submission" date="2020-08" db="EMBL/GenBank/DDBJ databases">
        <title>Genomic Encyclopedia of Type Strains, Phase IV (KMG-IV): sequencing the most valuable type-strain genomes for metagenomic binning, comparative biology and taxonomic classification.</title>
        <authorList>
            <person name="Goeker M."/>
        </authorList>
    </citation>
    <scope>NUCLEOTIDE SEQUENCE [LARGE SCALE GENOMIC DNA]</scope>
    <source>
        <strain evidence="1 2">DSM 23562</strain>
    </source>
</reference>
<sequence>MLEPALLRRELQVLPEQGKIHPVFVLLAIRVRRKPG</sequence>